<gene>
    <name evidence="3" type="ORF">E1B28_001236</name>
</gene>
<feature type="domain" description="RDRP core" evidence="2">
    <location>
        <begin position="406"/>
        <end position="995"/>
    </location>
</feature>
<comment type="catalytic activity">
    <reaction evidence="1">
        <text>RNA(n) + a ribonucleoside 5'-triphosphate = RNA(n+1) + diphosphate</text>
        <dbReference type="Rhea" id="RHEA:21248"/>
        <dbReference type="Rhea" id="RHEA-COMP:14527"/>
        <dbReference type="Rhea" id="RHEA-COMP:17342"/>
        <dbReference type="ChEBI" id="CHEBI:33019"/>
        <dbReference type="ChEBI" id="CHEBI:61557"/>
        <dbReference type="ChEBI" id="CHEBI:140395"/>
        <dbReference type="EC" id="2.7.7.48"/>
    </reaction>
</comment>
<dbReference type="AlphaFoldDB" id="A0A9P7V2Z0"/>
<dbReference type="GO" id="GO:0030422">
    <property type="term" value="P:siRNA processing"/>
    <property type="evidence" value="ECO:0007669"/>
    <property type="project" value="TreeGrafter"/>
</dbReference>
<dbReference type="GO" id="GO:0031380">
    <property type="term" value="C:nuclear RNA-directed RNA polymerase complex"/>
    <property type="evidence" value="ECO:0007669"/>
    <property type="project" value="TreeGrafter"/>
</dbReference>
<dbReference type="PANTHER" id="PTHR23079">
    <property type="entry name" value="RNA-DEPENDENT RNA POLYMERASE"/>
    <property type="match status" value="1"/>
</dbReference>
<dbReference type="InterPro" id="IPR007855">
    <property type="entry name" value="RDRP"/>
</dbReference>
<evidence type="ECO:0000313" key="4">
    <source>
        <dbReference type="Proteomes" id="UP001049176"/>
    </source>
</evidence>
<evidence type="ECO:0000256" key="1">
    <source>
        <dbReference type="RuleBase" id="RU363098"/>
    </source>
</evidence>
<dbReference type="GO" id="GO:0003968">
    <property type="term" value="F:RNA-directed RNA polymerase activity"/>
    <property type="evidence" value="ECO:0007669"/>
    <property type="project" value="UniProtKB-KW"/>
</dbReference>
<evidence type="ECO:0000259" key="2">
    <source>
        <dbReference type="Pfam" id="PF05183"/>
    </source>
</evidence>
<dbReference type="EC" id="2.7.7.48" evidence="1"/>
<dbReference type="Proteomes" id="UP001049176">
    <property type="component" value="Chromosome 1"/>
</dbReference>
<sequence length="1203" mass="137573">MEVFMCNIAHSTTKNDLIRELAAIFHGPGYDFGPLPLNFDVRLQHNAGPQRQGGRNHNGKGFMTLPYQNVTTLFLSEYGHHNQEPPRKKCMFGTRMVKFFPGQHEPRPEVIRKIRNEPYIDPTAAEQKGRREQFTTENIVSVKSFSFGWLCRDYVYSPEWEVPCTPTAKLSFNLSRREIRIRIRHPTYPSGHLAIAMRLSHIKTTYTHFLRDPVIFFDMAYPPSFEKEPASGGQRSRLPHLPIPAHNKLAPFISHSLRVVCSSEQDLIIFNNLARLAHLHCNKDSSYDVERRNLFSLDRLEILQRYFAKMPWCIAFQMEALLHRQLLDIHELLQFIPAIEHIRKTHDESFTAAFLRHLQNQLHTLWWDEEDTSVERCFSNAKKLFFNGPSLAPTEGSLFESYHVIITPTRMRLEGPIPERSNRVIRFYDRSCHDSFLRVSFLDEDEVQYRFDREVDGSAFIRLRVGDFLLNGLTIGGRRFEFLAYSQSALKEHAVWFVKRFRDPQNGDRVNASIIISRLGKFDQELMRCPARYAARISQAFTATDATLVTVEEIIIGGDIQTPDGEYTFTDGVGTMSRELSRAIWKELKATKRRSRKSRAKVAAYQIRLMGSKGMLSTDYKLKGMVLTLRPSMIKFQAPDSSQIEIARAFDRPGLYYLNRPLIMLLEGLGVPFETFEMYQDRAVKQAEDATQSLNGAARMLESCGLGTSYRLTSVLLSLSRLGIDTLAWDSFYQKMMQYAVHHVLRMLKNHARIPIPNAWTLVGVADVHRFLKKDQIFACVKPIDSPAIYLEGPVLISRSPTIHPGDIQVVYAIGTPPEGSCFDHEPLSNTVVFSVKGERPLPSYLGGGDLDGDLYSLIPLNDLPEFIPGKLYQPAQYKPAERKMLDRPSTMTDVAEFVMEFINSDVIGLIAINWLIIADQSQKGIFDPDCLKLSELHSDAVDYPKSGNPVSPKRIPKLKFKAKPDWQAPETLNTAITADFYQSNRAIGRLFRKIDLPPLHSDVPLTQKERRMIREGHDGNGRDVDAITRTLANARLSDDPLVEIMGDYVGKYILIQRRPNREKRDYVARIFARYRSELLGILRDHTLSHGHNALLSEEEAIIGTIAQKTSQHRQRKEYMSKLRERTDILVRGVREELDGDDETTPEVSLEQAWLAWNLALKEPKKSIGAQSFGWVALGGIFDAAKEIEDSRRSWAGSNWSKR</sequence>
<proteinExistence type="inferred from homology"/>
<dbReference type="PANTHER" id="PTHR23079:SF55">
    <property type="entry name" value="RNA-DIRECTED RNA POLYMERASE"/>
    <property type="match status" value="1"/>
</dbReference>
<accession>A0A9P7V2Z0</accession>
<dbReference type="InterPro" id="IPR057596">
    <property type="entry name" value="RDRP_core"/>
</dbReference>
<comment type="similarity">
    <text evidence="1">Belongs to the RdRP family.</text>
</comment>
<organism evidence="3 4">
    <name type="scientific">Marasmius oreades</name>
    <name type="common">fairy-ring Marasmius</name>
    <dbReference type="NCBI Taxonomy" id="181124"/>
    <lineage>
        <taxon>Eukaryota</taxon>
        <taxon>Fungi</taxon>
        <taxon>Dikarya</taxon>
        <taxon>Basidiomycota</taxon>
        <taxon>Agaricomycotina</taxon>
        <taxon>Agaricomycetes</taxon>
        <taxon>Agaricomycetidae</taxon>
        <taxon>Agaricales</taxon>
        <taxon>Marasmiineae</taxon>
        <taxon>Marasmiaceae</taxon>
        <taxon>Marasmius</taxon>
    </lineage>
</organism>
<dbReference type="RefSeq" id="XP_043015851.1">
    <property type="nucleotide sequence ID" value="XM_043147146.1"/>
</dbReference>
<keyword evidence="1" id="KW-0694">RNA-binding</keyword>
<protein>
    <recommendedName>
        <fullName evidence="1">RNA-dependent RNA polymerase</fullName>
        <ecNumber evidence="1">2.7.7.48</ecNumber>
    </recommendedName>
</protein>
<reference evidence="3" key="1">
    <citation type="journal article" date="2021" name="Genome Biol. Evol.">
        <title>The assembled and annotated genome of the fairy-ring fungus Marasmius oreades.</title>
        <authorList>
            <person name="Hiltunen M."/>
            <person name="Ament-Velasquez S.L."/>
            <person name="Johannesson H."/>
        </authorList>
    </citation>
    <scope>NUCLEOTIDE SEQUENCE</scope>
    <source>
        <strain evidence="3">03SP1</strain>
    </source>
</reference>
<keyword evidence="1" id="KW-0696">RNA-directed RNA polymerase</keyword>
<dbReference type="OrthoDB" id="6513042at2759"/>
<evidence type="ECO:0000313" key="3">
    <source>
        <dbReference type="EMBL" id="KAG7099381.1"/>
    </source>
</evidence>
<keyword evidence="4" id="KW-1185">Reference proteome</keyword>
<comment type="caution">
    <text evidence="3">The sequence shown here is derived from an EMBL/GenBank/DDBJ whole genome shotgun (WGS) entry which is preliminary data.</text>
</comment>
<name>A0A9P7V2Z0_9AGAR</name>
<keyword evidence="1" id="KW-0548">Nucleotidyltransferase</keyword>
<keyword evidence="1" id="KW-0808">Transferase</keyword>
<dbReference type="KEGG" id="more:E1B28_001236"/>
<dbReference type="Pfam" id="PF05183">
    <property type="entry name" value="RdRP"/>
    <property type="match status" value="1"/>
</dbReference>
<dbReference type="GeneID" id="66070312"/>
<dbReference type="GO" id="GO:0003723">
    <property type="term" value="F:RNA binding"/>
    <property type="evidence" value="ECO:0007669"/>
    <property type="project" value="UniProtKB-KW"/>
</dbReference>
<dbReference type="EMBL" id="CM032181">
    <property type="protein sequence ID" value="KAG7099381.1"/>
    <property type="molecule type" value="Genomic_DNA"/>
</dbReference>